<feature type="chain" id="PRO_5035200424" description="Secreted protein" evidence="1">
    <location>
        <begin position="28"/>
        <end position="163"/>
    </location>
</feature>
<dbReference type="EMBL" id="JACEEZ010016557">
    <property type="protein sequence ID" value="KAG0718163.1"/>
    <property type="molecule type" value="Genomic_DNA"/>
</dbReference>
<organism evidence="2 3">
    <name type="scientific">Chionoecetes opilio</name>
    <name type="common">Atlantic snow crab</name>
    <name type="synonym">Cancer opilio</name>
    <dbReference type="NCBI Taxonomy" id="41210"/>
    <lineage>
        <taxon>Eukaryota</taxon>
        <taxon>Metazoa</taxon>
        <taxon>Ecdysozoa</taxon>
        <taxon>Arthropoda</taxon>
        <taxon>Crustacea</taxon>
        <taxon>Multicrustacea</taxon>
        <taxon>Malacostraca</taxon>
        <taxon>Eumalacostraca</taxon>
        <taxon>Eucarida</taxon>
        <taxon>Decapoda</taxon>
        <taxon>Pleocyemata</taxon>
        <taxon>Brachyura</taxon>
        <taxon>Eubrachyura</taxon>
        <taxon>Majoidea</taxon>
        <taxon>Majidae</taxon>
        <taxon>Chionoecetes</taxon>
    </lineage>
</organism>
<evidence type="ECO:0000256" key="1">
    <source>
        <dbReference type="SAM" id="SignalP"/>
    </source>
</evidence>
<keyword evidence="1" id="KW-0732">Signal</keyword>
<dbReference type="Proteomes" id="UP000770661">
    <property type="component" value="Unassembled WGS sequence"/>
</dbReference>
<dbReference type="AlphaFoldDB" id="A0A8J4XZI3"/>
<evidence type="ECO:0000313" key="2">
    <source>
        <dbReference type="EMBL" id="KAG0718163.1"/>
    </source>
</evidence>
<evidence type="ECO:0008006" key="4">
    <source>
        <dbReference type="Google" id="ProtNLM"/>
    </source>
</evidence>
<sequence>MTKMSPCPLTGMIMTWRVLLLVARARATSRVIQSPKPVSQWPVAARRKAREVVDLVAGHHDRETASARETLNPLLTARHSSLIGHAYGFVSSGGHVVPPAPTSPALLFLLTNTSSGSTLQSYHNDATKTDATNTTTANLHLMFLPLLIIFKYNVPHPRYRGIK</sequence>
<name>A0A8J4XZI3_CHIOP</name>
<reference evidence="2" key="1">
    <citation type="submission" date="2020-07" db="EMBL/GenBank/DDBJ databases">
        <title>The High-quality genome of the commercially important snow crab, Chionoecetes opilio.</title>
        <authorList>
            <person name="Jeong J.-H."/>
            <person name="Ryu S."/>
        </authorList>
    </citation>
    <scope>NUCLEOTIDE SEQUENCE</scope>
    <source>
        <strain evidence="2">MADBK_172401_WGS</strain>
        <tissue evidence="2">Digestive gland</tissue>
    </source>
</reference>
<feature type="signal peptide" evidence="1">
    <location>
        <begin position="1"/>
        <end position="27"/>
    </location>
</feature>
<gene>
    <name evidence="2" type="ORF">GWK47_053007</name>
</gene>
<keyword evidence="3" id="KW-1185">Reference proteome</keyword>
<accession>A0A8J4XZI3</accession>
<proteinExistence type="predicted"/>
<protein>
    <recommendedName>
        <fullName evidence="4">Secreted protein</fullName>
    </recommendedName>
</protein>
<evidence type="ECO:0000313" key="3">
    <source>
        <dbReference type="Proteomes" id="UP000770661"/>
    </source>
</evidence>
<comment type="caution">
    <text evidence="2">The sequence shown here is derived from an EMBL/GenBank/DDBJ whole genome shotgun (WGS) entry which is preliminary data.</text>
</comment>